<reference evidence="1 2" key="1">
    <citation type="journal article" date="2024" name="Proc. Natl. Acad. Sci. U.S.A.">
        <title>The evolutionary genomics of adaptation to stress in wild rhizobium bacteria.</title>
        <authorList>
            <person name="Kehlet-Delgado H."/>
            <person name="Montoya A.P."/>
            <person name="Jensen K.T."/>
            <person name="Wendlandt C.E."/>
            <person name="Dexheimer C."/>
            <person name="Roberts M."/>
            <person name="Torres Martinez L."/>
            <person name="Friesen M.L."/>
            <person name="Griffitts J.S."/>
            <person name="Porter S.S."/>
        </authorList>
    </citation>
    <scope>NUCLEOTIDE SEQUENCE [LARGE SCALE GENOMIC DNA]</scope>
    <source>
        <strain evidence="1 2">M0641</strain>
    </source>
</reference>
<accession>A0ABV1YZC6</accession>
<proteinExistence type="predicted"/>
<protein>
    <submittedName>
        <fullName evidence="1">Zinc-binding dehydrogenase</fullName>
    </submittedName>
</protein>
<comment type="caution">
    <text evidence="1">The sequence shown here is derived from an EMBL/GenBank/DDBJ whole genome shotgun (WGS) entry which is preliminary data.</text>
</comment>
<name>A0ABV1YZC6_9HYPH</name>
<organism evidence="1 2">
    <name type="scientific">Mesorhizobium caraganae</name>
    <dbReference type="NCBI Taxonomy" id="483206"/>
    <lineage>
        <taxon>Bacteria</taxon>
        <taxon>Pseudomonadati</taxon>
        <taxon>Pseudomonadota</taxon>
        <taxon>Alphaproteobacteria</taxon>
        <taxon>Hyphomicrobiales</taxon>
        <taxon>Phyllobacteriaceae</taxon>
        <taxon>Mesorhizobium</taxon>
    </lineage>
</organism>
<keyword evidence="2" id="KW-1185">Reference proteome</keyword>
<evidence type="ECO:0000313" key="1">
    <source>
        <dbReference type="EMBL" id="MER9405077.1"/>
    </source>
</evidence>
<dbReference type="EMBL" id="JAMYQB010000009">
    <property type="protein sequence ID" value="MER9405077.1"/>
    <property type="molecule type" value="Genomic_DNA"/>
</dbReference>
<gene>
    <name evidence="1" type="ORF">NKI36_13555</name>
</gene>
<dbReference type="Proteomes" id="UP001433071">
    <property type="component" value="Unassembled WGS sequence"/>
</dbReference>
<evidence type="ECO:0000313" key="2">
    <source>
        <dbReference type="Proteomes" id="UP001433071"/>
    </source>
</evidence>
<dbReference type="Pfam" id="PF13602">
    <property type="entry name" value="ADH_zinc_N_2"/>
    <property type="match status" value="1"/>
</dbReference>
<dbReference type="Gene3D" id="3.90.180.10">
    <property type="entry name" value="Medium-chain alcohol dehydrogenases, catalytic domain"/>
    <property type="match status" value="1"/>
</dbReference>
<sequence length="59" mass="6456">MLLTESASARLAVWSVISDLLVSGKVKPIVAKVFALEDAADGLRYLIEERPFGRVVLKI</sequence>